<evidence type="ECO:0000256" key="1">
    <source>
        <dbReference type="SAM" id="MobiDB-lite"/>
    </source>
</evidence>
<gene>
    <name evidence="2" type="primary">LOC107829621</name>
</gene>
<feature type="region of interest" description="Disordered" evidence="1">
    <location>
        <begin position="22"/>
        <end position="48"/>
    </location>
</feature>
<dbReference type="KEGG" id="nta:107829621"/>
<name>A0A1S4DGR4_TOBAC</name>
<proteinExistence type="predicted"/>
<feature type="compositionally biased region" description="Low complexity" evidence="1">
    <location>
        <begin position="34"/>
        <end position="48"/>
    </location>
</feature>
<dbReference type="RefSeq" id="XP_016512558.1">
    <property type="nucleotide sequence ID" value="XM_016657072.1"/>
</dbReference>
<dbReference type="AlphaFoldDB" id="A0A1S4DGR4"/>
<accession>A0A1S4DGR4</accession>
<evidence type="ECO:0000313" key="2">
    <source>
        <dbReference type="RefSeq" id="XP_016512558.1"/>
    </source>
</evidence>
<protein>
    <submittedName>
        <fullName evidence="2">Uncharacterized protein</fullName>
    </submittedName>
</protein>
<organism evidence="2">
    <name type="scientific">Nicotiana tabacum</name>
    <name type="common">Common tobacco</name>
    <dbReference type="NCBI Taxonomy" id="4097"/>
    <lineage>
        <taxon>Eukaryota</taxon>
        <taxon>Viridiplantae</taxon>
        <taxon>Streptophyta</taxon>
        <taxon>Embryophyta</taxon>
        <taxon>Tracheophyta</taxon>
        <taxon>Spermatophyta</taxon>
        <taxon>Magnoliopsida</taxon>
        <taxon>eudicotyledons</taxon>
        <taxon>Gunneridae</taxon>
        <taxon>Pentapetalae</taxon>
        <taxon>asterids</taxon>
        <taxon>lamiids</taxon>
        <taxon>Solanales</taxon>
        <taxon>Solanaceae</taxon>
        <taxon>Nicotianoideae</taxon>
        <taxon>Nicotianeae</taxon>
        <taxon>Nicotiana</taxon>
    </lineage>
</organism>
<dbReference type="PaxDb" id="4097-A0A1S4DGR4"/>
<reference evidence="2" key="1">
    <citation type="submission" date="2025-08" db="UniProtKB">
        <authorList>
            <consortium name="RefSeq"/>
        </authorList>
    </citation>
    <scope>IDENTIFICATION</scope>
</reference>
<sequence>MVRTRTTGQGGRQLVPAVVATRGRGCGHGRGRGRAATTAPVDPRAAPAQDQAPAMDAPVAPVQPPAVPIMILGLQDALAQILSVCTGLAQAVSATTVAATSQVGGGNQTLAAPTPEQVVQGLQTLGHIYPSWLHLLRTMWFLSCRRMSNVGWRDLVDYSLRTSVEQRARMTRAFLDKCQRILCTVDIW</sequence>